<dbReference type="InterPro" id="IPR039422">
    <property type="entry name" value="MarR/SlyA-like"/>
</dbReference>
<dbReference type="InterPro" id="IPR011991">
    <property type="entry name" value="ArsR-like_HTH"/>
</dbReference>
<name>A0ABX6C5K3_9CHLR</name>
<organism evidence="6 7">
    <name type="scientific">Tepidiforma bonchosmolovskayae</name>
    <dbReference type="NCBI Taxonomy" id="2601677"/>
    <lineage>
        <taxon>Bacteria</taxon>
        <taxon>Bacillati</taxon>
        <taxon>Chloroflexota</taxon>
        <taxon>Tepidiformia</taxon>
        <taxon>Tepidiformales</taxon>
        <taxon>Tepidiformaceae</taxon>
        <taxon>Tepidiforma</taxon>
    </lineage>
</organism>
<dbReference type="Gene3D" id="1.10.10.10">
    <property type="entry name" value="Winged helix-like DNA-binding domain superfamily/Winged helix DNA-binding domain"/>
    <property type="match status" value="1"/>
</dbReference>
<evidence type="ECO:0000256" key="1">
    <source>
        <dbReference type="ARBA" id="ARBA00023015"/>
    </source>
</evidence>
<evidence type="ECO:0000313" key="6">
    <source>
        <dbReference type="EMBL" id="QFG04358.1"/>
    </source>
</evidence>
<dbReference type="Proteomes" id="UP000326331">
    <property type="component" value="Chromosome"/>
</dbReference>
<reference evidence="6 7" key="2">
    <citation type="submission" date="2019-10" db="EMBL/GenBank/DDBJ databases">
        <title>Thermopilla bonchosmolovskayae gen. nov., sp. nov., a moderately thermophilic Chloroflexi bacterium from a Chukotka hot spring (Arctic, Russia), representing a novel classis Thermopillaia, which include previously uncultivated lineage OLB14.</title>
        <authorList>
            <person name="Kochetkova T.V."/>
            <person name="Zayulina K.S."/>
            <person name="Zhigarkov V.S."/>
            <person name="Minaev N.V."/>
            <person name="Novikov A."/>
            <person name="Toshchakov S.V."/>
            <person name="Elcheninov A.G."/>
            <person name="Kublanov I.V."/>
        </authorList>
    </citation>
    <scope>NUCLEOTIDE SEQUENCE [LARGE SCALE GENOMIC DNA]</scope>
    <source>
        <strain evidence="6 7">3753O</strain>
    </source>
</reference>
<evidence type="ECO:0000256" key="3">
    <source>
        <dbReference type="ARBA" id="ARBA00023163"/>
    </source>
</evidence>
<dbReference type="SUPFAM" id="SSF46785">
    <property type="entry name" value="Winged helix' DNA-binding domain"/>
    <property type="match status" value="1"/>
</dbReference>
<dbReference type="InterPro" id="IPR000835">
    <property type="entry name" value="HTH_MarR-typ"/>
</dbReference>
<keyword evidence="2" id="KW-0238">DNA-binding</keyword>
<evidence type="ECO:0000256" key="4">
    <source>
        <dbReference type="SAM" id="MobiDB-lite"/>
    </source>
</evidence>
<dbReference type="InterPro" id="IPR036390">
    <property type="entry name" value="WH_DNA-bd_sf"/>
</dbReference>
<keyword evidence="7" id="KW-1185">Reference proteome</keyword>
<dbReference type="PANTHER" id="PTHR33164">
    <property type="entry name" value="TRANSCRIPTIONAL REGULATOR, MARR FAMILY"/>
    <property type="match status" value="1"/>
</dbReference>
<protein>
    <submittedName>
        <fullName evidence="6">MarR family transcriptional regulator</fullName>
    </submittedName>
</protein>
<evidence type="ECO:0000259" key="5">
    <source>
        <dbReference type="PROSITE" id="PS50995"/>
    </source>
</evidence>
<dbReference type="SMART" id="SM00347">
    <property type="entry name" value="HTH_MARR"/>
    <property type="match status" value="1"/>
</dbReference>
<dbReference type="CDD" id="cd00090">
    <property type="entry name" value="HTH_ARSR"/>
    <property type="match status" value="1"/>
</dbReference>
<dbReference type="Pfam" id="PF12802">
    <property type="entry name" value="MarR_2"/>
    <property type="match status" value="1"/>
</dbReference>
<dbReference type="EMBL" id="CP042829">
    <property type="protein sequence ID" value="QFG04358.1"/>
    <property type="molecule type" value="Genomic_DNA"/>
</dbReference>
<proteinExistence type="predicted"/>
<sequence>MAPPSISATIAAISRGLPSAAVPGSRSSAITPSMPAPAGEEASRRRWYSSLRTDERHSRRPVQSPPASESAVDAAIRLFGETVNLFDPLRFRAWAEMGLTTAQLRVLFLVREEPGVTAGELASRLGVTPPTISGIVDRLVKAGLVRREDDETDRRLVRNYLTEQGEATCSRLETGTEIFTRRILIEMNHEDLEALVTGLRAFVAASEYVQRVEPNLAAVAMPGVNLA</sequence>
<dbReference type="PANTHER" id="PTHR33164:SF43">
    <property type="entry name" value="HTH-TYPE TRANSCRIPTIONAL REPRESSOR YETL"/>
    <property type="match status" value="1"/>
</dbReference>
<dbReference type="PROSITE" id="PS01117">
    <property type="entry name" value="HTH_MARR_1"/>
    <property type="match status" value="1"/>
</dbReference>
<evidence type="ECO:0000313" key="7">
    <source>
        <dbReference type="Proteomes" id="UP000326331"/>
    </source>
</evidence>
<dbReference type="InterPro" id="IPR023187">
    <property type="entry name" value="Tscrpt_reg_MarR-type_CS"/>
</dbReference>
<feature type="region of interest" description="Disordered" evidence="4">
    <location>
        <begin position="19"/>
        <end position="70"/>
    </location>
</feature>
<gene>
    <name evidence="6" type="ORF">Tbon_10165</name>
</gene>
<reference evidence="6 7" key="1">
    <citation type="submission" date="2019-08" db="EMBL/GenBank/DDBJ databases">
        <authorList>
            <person name="Toschakov S.V."/>
        </authorList>
    </citation>
    <scope>NUCLEOTIDE SEQUENCE [LARGE SCALE GENOMIC DNA]</scope>
    <source>
        <strain evidence="6 7">3753O</strain>
    </source>
</reference>
<evidence type="ECO:0000256" key="2">
    <source>
        <dbReference type="ARBA" id="ARBA00023125"/>
    </source>
</evidence>
<dbReference type="PROSITE" id="PS50995">
    <property type="entry name" value="HTH_MARR_2"/>
    <property type="match status" value="1"/>
</dbReference>
<keyword evidence="3" id="KW-0804">Transcription</keyword>
<dbReference type="InterPro" id="IPR036388">
    <property type="entry name" value="WH-like_DNA-bd_sf"/>
</dbReference>
<keyword evidence="1" id="KW-0805">Transcription regulation</keyword>
<feature type="domain" description="HTH marR-type" evidence="5">
    <location>
        <begin position="69"/>
        <end position="204"/>
    </location>
</feature>
<accession>A0ABX6C5K3</accession>
<dbReference type="PRINTS" id="PR00598">
    <property type="entry name" value="HTHMARR"/>
</dbReference>